<accession>A0A968GJ51</accession>
<comment type="caution">
    <text evidence="3">The sequence shown here is derived from an EMBL/GenBank/DDBJ whole genome shotgun (WGS) entry which is preliminary data.</text>
</comment>
<dbReference type="AlphaFoldDB" id="A0A968GJ51"/>
<keyword evidence="4" id="KW-1185">Reference proteome</keyword>
<proteinExistence type="predicted"/>
<feature type="chain" id="PRO_5038053258" description="NTF2 fold domain-containing protein" evidence="1">
    <location>
        <begin position="21"/>
        <end position="199"/>
    </location>
</feature>
<name>A0A968GJ51_9SPIO</name>
<feature type="signal peptide" evidence="1">
    <location>
        <begin position="1"/>
        <end position="20"/>
    </location>
</feature>
<gene>
    <name evidence="3" type="ORF">HCT48_01010</name>
</gene>
<dbReference type="EMBL" id="JAATLM010000001">
    <property type="protein sequence ID" value="NIZ68800.1"/>
    <property type="molecule type" value="Genomic_DNA"/>
</dbReference>
<dbReference type="InterPro" id="IPR028921">
    <property type="entry name" value="NTF2_fold_dom"/>
</dbReference>
<protein>
    <recommendedName>
        <fullName evidence="2">NTF2 fold domain-containing protein</fullName>
    </recommendedName>
</protein>
<organism evidence="3 4">
    <name type="scientific">Entomospira culicis</name>
    <dbReference type="NCBI Taxonomy" id="2719989"/>
    <lineage>
        <taxon>Bacteria</taxon>
        <taxon>Pseudomonadati</taxon>
        <taxon>Spirochaetota</taxon>
        <taxon>Spirochaetia</taxon>
        <taxon>Spirochaetales</taxon>
        <taxon>Spirochaetaceae</taxon>
        <taxon>Entomospira</taxon>
    </lineage>
</organism>
<evidence type="ECO:0000256" key="1">
    <source>
        <dbReference type="SAM" id="SignalP"/>
    </source>
</evidence>
<evidence type="ECO:0000259" key="2">
    <source>
        <dbReference type="Pfam" id="PF15631"/>
    </source>
</evidence>
<evidence type="ECO:0000313" key="4">
    <source>
        <dbReference type="Proteomes" id="UP000778951"/>
    </source>
</evidence>
<dbReference type="Proteomes" id="UP000778951">
    <property type="component" value="Unassembled WGS sequence"/>
</dbReference>
<reference evidence="3" key="1">
    <citation type="submission" date="2020-03" db="EMBL/GenBank/DDBJ databases">
        <title>Spirochaetal bacteria isolated from arthropods constitute a novel genus Entomospira genus novum within the order Spirochaetales.</title>
        <authorList>
            <person name="Grana-Miraglia L."/>
            <person name="Sikutova S."/>
            <person name="Fingerle V."/>
            <person name="Sing A."/>
            <person name="Castillo-Ramirez S."/>
            <person name="Margos G."/>
            <person name="Rudolf I."/>
        </authorList>
    </citation>
    <scope>NUCLEOTIDE SEQUENCE</scope>
    <source>
        <strain evidence="3">BR149</strain>
    </source>
</reference>
<feature type="domain" description="NTF2 fold" evidence="2">
    <location>
        <begin position="122"/>
        <end position="198"/>
    </location>
</feature>
<dbReference type="Pfam" id="PF15631">
    <property type="entry name" value="Imm-NTF2-2"/>
    <property type="match status" value="1"/>
</dbReference>
<evidence type="ECO:0000313" key="3">
    <source>
        <dbReference type="EMBL" id="NIZ68800.1"/>
    </source>
</evidence>
<sequence>MMKKIGFVLGLMVCSMQGFAYYANDYVVPKEGFVPRAEIVQALAHAYLNHLYFSDYYQQNMVELDDLVVKSKGDTWAVSHQDRLVMRLRKDNGAVLFIATFETHRVRADVEREGMVFSESLALAIAKIIWLDIYGKEVLEKMPYRLLGKEISGESGKIWFIEGTLPEVKRDGIILSSGGVPYLKVRQRDGAILGVFHDE</sequence>
<dbReference type="RefSeq" id="WP_167694917.1">
    <property type="nucleotide sequence ID" value="NZ_CP118185.1"/>
</dbReference>
<keyword evidence="1" id="KW-0732">Signal</keyword>